<evidence type="ECO:0000313" key="3">
    <source>
        <dbReference type="Proteomes" id="UP000016985"/>
    </source>
</evidence>
<name>U2XWF8_STRCV</name>
<reference evidence="2 3" key="1">
    <citation type="submission" date="2013-09" db="EMBL/GenBank/DDBJ databases">
        <title>Genome Sequences of seven clinical isolates and type strains of anginosus group streptococci.</title>
        <authorList>
            <person name="Maruyama F."/>
            <person name="Sakurai A."/>
            <person name="Ogura Y."/>
            <person name="Homma H."/>
            <person name="Takahashi N."/>
            <person name="Ohtsubo Y."/>
            <person name="Hoshino T."/>
            <person name="Okahashi N."/>
            <person name="Nakagawa I."/>
            <person name="Kimura S."/>
            <person name="Fujiwara T."/>
            <person name="Hayashi T."/>
            <person name="Shintani S."/>
        </authorList>
    </citation>
    <scope>NUCLEOTIDE SEQUENCE [LARGE SCALE GENOMIC DNA]</scope>
    <source>
        <strain evidence="3">CCUG46377</strain>
    </source>
</reference>
<feature type="domain" description="Helix-turn-helix conjugative transposon-like" evidence="1">
    <location>
        <begin position="20"/>
        <end position="84"/>
    </location>
</feature>
<keyword evidence="3" id="KW-1185">Reference proteome</keyword>
<protein>
    <recommendedName>
        <fullName evidence="1">Helix-turn-helix conjugative transposon-like domain-containing protein</fullName>
    </recommendedName>
</protein>
<accession>U2XWF8</accession>
<dbReference type="Proteomes" id="UP000016985">
    <property type="component" value="Unassembled WGS sequence"/>
</dbReference>
<dbReference type="Pfam" id="PF12645">
    <property type="entry name" value="HTH_16"/>
    <property type="match status" value="1"/>
</dbReference>
<proteinExistence type="predicted"/>
<evidence type="ECO:0000313" key="2">
    <source>
        <dbReference type="EMBL" id="GAD44206.1"/>
    </source>
</evidence>
<gene>
    <name evidence="2" type="ORF">ANG5_0734</name>
</gene>
<sequence>MFMTTQTGKTTDDERGLLPYPVIIAATKGEPQAMNIVCQHYAGYITHLSMRKLRDERGNTYYGIDEDIRDRLRSKLMQAVLIFKI</sequence>
<dbReference type="AlphaFoldDB" id="U2XWF8"/>
<comment type="caution">
    <text evidence="2">The sequence shown here is derived from an EMBL/GenBank/DDBJ whole genome shotgun (WGS) entry which is preliminary data.</text>
</comment>
<dbReference type="InterPro" id="IPR024760">
    <property type="entry name" value="HTH_dom_conjug_TS-like"/>
</dbReference>
<dbReference type="EMBL" id="BASX01000004">
    <property type="protein sequence ID" value="GAD44206.1"/>
    <property type="molecule type" value="Genomic_DNA"/>
</dbReference>
<evidence type="ECO:0000259" key="1">
    <source>
        <dbReference type="Pfam" id="PF12645"/>
    </source>
</evidence>
<organism evidence="2 3">
    <name type="scientific">Streptococcus constellatus subsp. pharyngis SK1060 = CCUG 46377</name>
    <dbReference type="NCBI Taxonomy" id="1035184"/>
    <lineage>
        <taxon>Bacteria</taxon>
        <taxon>Bacillati</taxon>
        <taxon>Bacillota</taxon>
        <taxon>Bacilli</taxon>
        <taxon>Lactobacillales</taxon>
        <taxon>Streptococcaceae</taxon>
        <taxon>Streptococcus</taxon>
        <taxon>Streptococcus anginosus group</taxon>
    </lineage>
</organism>